<dbReference type="InterPro" id="IPR005255">
    <property type="entry name" value="PdxA_fam"/>
</dbReference>
<name>A0A1J5QTT6_9ZZZZ</name>
<dbReference type="GO" id="GO:0051287">
    <property type="term" value="F:NAD binding"/>
    <property type="evidence" value="ECO:0007669"/>
    <property type="project" value="InterPro"/>
</dbReference>
<dbReference type="AlphaFoldDB" id="A0A1J5QTT6"/>
<sequence length="338" mass="35303">MANPRPLRPIGITMGDPSGVGPEITCKALRELSAEERSAAPVFGSRAYLERANDLVGTGLVFGPAYTELPLGVVPVVDVPLADRDAIRAGTISAAGGDAAYAFVAAAAAAALRGAIAVIVTAPLSKEALHAAGHRFSGHTELLAHLSGARSSFMLLASERLSTIHVSTHVSLAEATRRVTTERVLMTIRAGDAHFKRMGVTSPRIAVAGLNPHCGENRLFGAEDVEQIAPAVAAARREGIAACGPISADTVFYRAMRGEFDLVVAQYHDQGHIPTKLIAFDSTVNVSLGLPIQRTSVDHGTAFDIAWRGVAKHQNMSAAIAYARRMAAQPSPPSPAGG</sequence>
<dbReference type="PANTHER" id="PTHR30004">
    <property type="entry name" value="4-HYDROXYTHREONINE-4-PHOSPHATE DEHYDROGENASE"/>
    <property type="match status" value="1"/>
</dbReference>
<dbReference type="NCBIfam" id="TIGR00557">
    <property type="entry name" value="pdxA"/>
    <property type="match status" value="1"/>
</dbReference>
<dbReference type="SUPFAM" id="SSF53659">
    <property type="entry name" value="Isocitrate/Isopropylmalate dehydrogenase-like"/>
    <property type="match status" value="1"/>
</dbReference>
<evidence type="ECO:0000313" key="4">
    <source>
        <dbReference type="EMBL" id="OIQ83268.1"/>
    </source>
</evidence>
<dbReference type="EC" id="1.1.1.262" evidence="4"/>
<evidence type="ECO:0000256" key="3">
    <source>
        <dbReference type="ARBA" id="ARBA00023027"/>
    </source>
</evidence>
<proteinExistence type="predicted"/>
<dbReference type="GO" id="GO:0046872">
    <property type="term" value="F:metal ion binding"/>
    <property type="evidence" value="ECO:0007669"/>
    <property type="project" value="UniProtKB-KW"/>
</dbReference>
<dbReference type="PANTHER" id="PTHR30004:SF6">
    <property type="entry name" value="D-THREONATE 4-PHOSPHATE DEHYDROGENASE"/>
    <property type="match status" value="1"/>
</dbReference>
<keyword evidence="2 4" id="KW-0560">Oxidoreductase</keyword>
<dbReference type="Pfam" id="PF04166">
    <property type="entry name" value="PdxA"/>
    <property type="match status" value="1"/>
</dbReference>
<gene>
    <name evidence="4" type="primary">pdxA2_4</name>
    <name evidence="4" type="ORF">GALL_349270</name>
</gene>
<organism evidence="4">
    <name type="scientific">mine drainage metagenome</name>
    <dbReference type="NCBI Taxonomy" id="410659"/>
    <lineage>
        <taxon>unclassified sequences</taxon>
        <taxon>metagenomes</taxon>
        <taxon>ecological metagenomes</taxon>
    </lineage>
</organism>
<evidence type="ECO:0000256" key="1">
    <source>
        <dbReference type="ARBA" id="ARBA00022723"/>
    </source>
</evidence>
<dbReference type="GO" id="GO:0050570">
    <property type="term" value="F:4-hydroxythreonine-4-phosphate dehydrogenase activity"/>
    <property type="evidence" value="ECO:0007669"/>
    <property type="project" value="UniProtKB-EC"/>
</dbReference>
<dbReference type="Gene3D" id="3.40.718.10">
    <property type="entry name" value="Isopropylmalate Dehydrogenase"/>
    <property type="match status" value="1"/>
</dbReference>
<dbReference type="EMBL" id="MLJW01000718">
    <property type="protein sequence ID" value="OIQ83268.1"/>
    <property type="molecule type" value="Genomic_DNA"/>
</dbReference>
<reference evidence="4" key="1">
    <citation type="submission" date="2016-10" db="EMBL/GenBank/DDBJ databases">
        <title>Sequence of Gallionella enrichment culture.</title>
        <authorList>
            <person name="Poehlein A."/>
            <person name="Muehling M."/>
            <person name="Daniel R."/>
        </authorList>
    </citation>
    <scope>NUCLEOTIDE SEQUENCE</scope>
</reference>
<protein>
    <submittedName>
        <fullName evidence="4">4-hydroxythreonine-4-phosphate dehydrogenase 2</fullName>
        <ecNumber evidence="4">1.1.1.262</ecNumber>
    </submittedName>
</protein>
<keyword evidence="1" id="KW-0479">Metal-binding</keyword>
<comment type="caution">
    <text evidence="4">The sequence shown here is derived from an EMBL/GenBank/DDBJ whole genome shotgun (WGS) entry which is preliminary data.</text>
</comment>
<accession>A0A1J5QTT6</accession>
<evidence type="ECO:0000256" key="2">
    <source>
        <dbReference type="ARBA" id="ARBA00023002"/>
    </source>
</evidence>
<keyword evidence="3" id="KW-0520">NAD</keyword>